<evidence type="ECO:0000313" key="1">
    <source>
        <dbReference type="EMBL" id="MBW89738.1"/>
    </source>
</evidence>
<dbReference type="AlphaFoldDB" id="A0A2P2J8E8"/>
<accession>A0A2P2J8E8</accession>
<proteinExistence type="predicted"/>
<organism evidence="1">
    <name type="scientific">Rhizophora mucronata</name>
    <name type="common">Asiatic mangrove</name>
    <dbReference type="NCBI Taxonomy" id="61149"/>
    <lineage>
        <taxon>Eukaryota</taxon>
        <taxon>Viridiplantae</taxon>
        <taxon>Streptophyta</taxon>
        <taxon>Embryophyta</taxon>
        <taxon>Tracheophyta</taxon>
        <taxon>Spermatophyta</taxon>
        <taxon>Magnoliopsida</taxon>
        <taxon>eudicotyledons</taxon>
        <taxon>Gunneridae</taxon>
        <taxon>Pentapetalae</taxon>
        <taxon>rosids</taxon>
        <taxon>fabids</taxon>
        <taxon>Malpighiales</taxon>
        <taxon>Rhizophoraceae</taxon>
        <taxon>Rhizophora</taxon>
    </lineage>
</organism>
<dbReference type="EMBL" id="GGEC01009255">
    <property type="protein sequence ID" value="MBW89738.1"/>
    <property type="molecule type" value="Transcribed_RNA"/>
</dbReference>
<protein>
    <submittedName>
        <fullName evidence="1">Uncharacterized protein</fullName>
    </submittedName>
</protein>
<sequence length="61" mass="7091">MHGTICSFEALMQITNELELEVTHLLEENARLRRQQEELYMAAAVQLPRKHSLHRTSTAPF</sequence>
<name>A0A2P2J8E8_RHIMU</name>
<reference evidence="1" key="1">
    <citation type="submission" date="2018-02" db="EMBL/GenBank/DDBJ databases">
        <title>Rhizophora mucronata_Transcriptome.</title>
        <authorList>
            <person name="Meera S.P."/>
            <person name="Sreeshan A."/>
            <person name="Augustine A."/>
        </authorList>
    </citation>
    <scope>NUCLEOTIDE SEQUENCE</scope>
    <source>
        <tissue evidence="1">Leaf</tissue>
    </source>
</reference>